<keyword evidence="1" id="KW-0472">Membrane</keyword>
<protein>
    <submittedName>
        <fullName evidence="3">Alpha/Beta hydrolase protein</fullName>
    </submittedName>
</protein>
<dbReference type="Gene3D" id="3.40.50.1820">
    <property type="entry name" value="alpha/beta hydrolase"/>
    <property type="match status" value="1"/>
</dbReference>
<dbReference type="GO" id="GO:0004806">
    <property type="term" value="F:triacylglycerol lipase activity"/>
    <property type="evidence" value="ECO:0007669"/>
    <property type="project" value="InterPro"/>
</dbReference>
<feature type="domain" description="Fungal lipase-type" evidence="2">
    <location>
        <begin position="182"/>
        <end position="397"/>
    </location>
</feature>
<evidence type="ECO:0000256" key="1">
    <source>
        <dbReference type="SAM" id="Phobius"/>
    </source>
</evidence>
<sequence length="516" mass="58303">MPPKFRLPPNITPETYWQVEDVDEYTEYKVFMSELKNVCWVTVDSIVWSTVNILILGVFLLLLPVWPIVEFTMNKTNRTGLSTLTAGLPAIYKNYGDFLSTNWPNIIAKLTTRDTDSQPEFDHILAEFHLHLTALVYEREDIIRQVIDLWDPDHDIGLSHHRFGYDGCVVNVVYSVKNNFIVMSFKGTSILNLAEWLTDFTMQKSHTKNGLLPGSVHTGFFSALRFSTRSDVEPAEHIDIPPIPEEHPGGIGIWMEPREEAIVRHVAGFAKEGSSGEMLMEVKFHYILDLFQGKHLPHLWITGHSLGAATASIFTSVLLWKRSLLGSNGGAQGLKLDSVFRLHGTFTFGGPRVGDRDWKEAIDKVLTEDEYRPKHQPKYQFWRIINANDIVSALPPTPFGGSLEEKTATSDTPGKRKASAITLNDFHHLGKPILLGYRGRPFKTTERTTKDFFSNLVAEVLATPRILFTRGRFGDKIAALVTVATLGFSGLLRDHILSEYVENLQRSEERMSLLPL</sequence>
<dbReference type="InterPro" id="IPR044819">
    <property type="entry name" value="OBL-like"/>
</dbReference>
<feature type="transmembrane region" description="Helical" evidence="1">
    <location>
        <begin position="46"/>
        <end position="69"/>
    </location>
</feature>
<reference evidence="3 4" key="1">
    <citation type="journal article" date="2018" name="New Phytol.">
        <title>Phylogenomics of Endogonaceae and evolution of mycorrhizas within Mucoromycota.</title>
        <authorList>
            <person name="Chang Y."/>
            <person name="Desiro A."/>
            <person name="Na H."/>
            <person name="Sandor L."/>
            <person name="Lipzen A."/>
            <person name="Clum A."/>
            <person name="Barry K."/>
            <person name="Grigoriev I.V."/>
            <person name="Martin F.M."/>
            <person name="Stajich J.E."/>
            <person name="Smith M.E."/>
            <person name="Bonito G."/>
            <person name="Spatafora J.W."/>
        </authorList>
    </citation>
    <scope>NUCLEOTIDE SEQUENCE [LARGE SCALE GENOMIC DNA]</scope>
    <source>
        <strain evidence="3 4">AD002</strain>
    </source>
</reference>
<dbReference type="AlphaFoldDB" id="A0A433QGU9"/>
<evidence type="ECO:0000259" key="2">
    <source>
        <dbReference type="Pfam" id="PF01764"/>
    </source>
</evidence>
<evidence type="ECO:0000313" key="3">
    <source>
        <dbReference type="EMBL" id="RUS29035.1"/>
    </source>
</evidence>
<proteinExistence type="predicted"/>
<name>A0A433QGU9_9FUNG</name>
<dbReference type="PANTHER" id="PTHR46086:SF3">
    <property type="entry name" value="TRIACYLGLYCEROL LIPASE OBL1"/>
    <property type="match status" value="1"/>
</dbReference>
<keyword evidence="3" id="KW-0378">Hydrolase</keyword>
<dbReference type="CDD" id="cd00519">
    <property type="entry name" value="Lipase_3"/>
    <property type="match status" value="1"/>
</dbReference>
<gene>
    <name evidence="3" type="ORF">BC938DRAFT_481141</name>
</gene>
<dbReference type="Pfam" id="PF01764">
    <property type="entry name" value="Lipase_3"/>
    <property type="match status" value="1"/>
</dbReference>
<keyword evidence="1" id="KW-1133">Transmembrane helix</keyword>
<comment type="caution">
    <text evidence="3">The sequence shown here is derived from an EMBL/GenBank/DDBJ whole genome shotgun (WGS) entry which is preliminary data.</text>
</comment>
<organism evidence="3 4">
    <name type="scientific">Jimgerdemannia flammicorona</name>
    <dbReference type="NCBI Taxonomy" id="994334"/>
    <lineage>
        <taxon>Eukaryota</taxon>
        <taxon>Fungi</taxon>
        <taxon>Fungi incertae sedis</taxon>
        <taxon>Mucoromycota</taxon>
        <taxon>Mucoromycotina</taxon>
        <taxon>Endogonomycetes</taxon>
        <taxon>Endogonales</taxon>
        <taxon>Endogonaceae</taxon>
        <taxon>Jimgerdemannia</taxon>
    </lineage>
</organism>
<keyword evidence="1" id="KW-0812">Transmembrane</keyword>
<dbReference type="InterPro" id="IPR029058">
    <property type="entry name" value="AB_hydrolase_fold"/>
</dbReference>
<evidence type="ECO:0000313" key="4">
    <source>
        <dbReference type="Proteomes" id="UP000274822"/>
    </source>
</evidence>
<accession>A0A433QGU9</accession>
<dbReference type="PANTHER" id="PTHR46086">
    <property type="entry name" value="ALPHA/BETA-HYDROLASES SUPERFAMILY PROTEIN"/>
    <property type="match status" value="1"/>
</dbReference>
<dbReference type="SUPFAM" id="SSF53474">
    <property type="entry name" value="alpha/beta-Hydrolases"/>
    <property type="match status" value="1"/>
</dbReference>
<dbReference type="EMBL" id="RBNJ01005739">
    <property type="protein sequence ID" value="RUS29035.1"/>
    <property type="molecule type" value="Genomic_DNA"/>
</dbReference>
<dbReference type="InterPro" id="IPR002921">
    <property type="entry name" value="Fungal_lipase-type"/>
</dbReference>
<dbReference type="Proteomes" id="UP000274822">
    <property type="component" value="Unassembled WGS sequence"/>
</dbReference>
<dbReference type="GO" id="GO:0006629">
    <property type="term" value="P:lipid metabolic process"/>
    <property type="evidence" value="ECO:0007669"/>
    <property type="project" value="InterPro"/>
</dbReference>
<keyword evidence="4" id="KW-1185">Reference proteome</keyword>